<sequence length="89" mass="9892">MINLPISYIIGAKVRLECRHFCNGELEHRIDGCRALFPYALRFLNVGTVLVSSSLMVASAHVRHANSLSFLEDAPLSVCTDVLKQYEVA</sequence>
<comment type="caution">
    <text evidence="1">The sequence shown here is derived from an EMBL/GenBank/DDBJ whole genome shotgun (WGS) entry which is preliminary data.</text>
</comment>
<gene>
    <name evidence="1" type="ORF">LUZ62_072588</name>
</gene>
<proteinExistence type="predicted"/>
<reference evidence="1" key="1">
    <citation type="submission" date="2022-08" db="EMBL/GenBank/DDBJ databases">
        <authorList>
            <person name="Marques A."/>
        </authorList>
    </citation>
    <scope>NUCLEOTIDE SEQUENCE</scope>
    <source>
        <strain evidence="1">RhyPub2mFocal</strain>
        <tissue evidence="1">Leaves</tissue>
    </source>
</reference>
<accession>A0AAV8D5R6</accession>
<name>A0AAV8D5R6_9POAL</name>
<evidence type="ECO:0000313" key="2">
    <source>
        <dbReference type="Proteomes" id="UP001140206"/>
    </source>
</evidence>
<protein>
    <submittedName>
        <fullName evidence="1">Pollen-specific protein C13</fullName>
    </submittedName>
</protein>
<dbReference type="Proteomes" id="UP001140206">
    <property type="component" value="Chromosome 4"/>
</dbReference>
<dbReference type="AlphaFoldDB" id="A0AAV8D5R6"/>
<organism evidence="1 2">
    <name type="scientific">Rhynchospora pubera</name>
    <dbReference type="NCBI Taxonomy" id="906938"/>
    <lineage>
        <taxon>Eukaryota</taxon>
        <taxon>Viridiplantae</taxon>
        <taxon>Streptophyta</taxon>
        <taxon>Embryophyta</taxon>
        <taxon>Tracheophyta</taxon>
        <taxon>Spermatophyta</taxon>
        <taxon>Magnoliopsida</taxon>
        <taxon>Liliopsida</taxon>
        <taxon>Poales</taxon>
        <taxon>Cyperaceae</taxon>
        <taxon>Cyperoideae</taxon>
        <taxon>Rhynchosporeae</taxon>
        <taxon>Rhynchospora</taxon>
    </lineage>
</organism>
<evidence type="ECO:0000313" key="1">
    <source>
        <dbReference type="EMBL" id="KAJ4762213.1"/>
    </source>
</evidence>
<keyword evidence="2" id="KW-1185">Reference proteome</keyword>
<dbReference type="EMBL" id="JAMFTS010000004">
    <property type="protein sequence ID" value="KAJ4762213.1"/>
    <property type="molecule type" value="Genomic_DNA"/>
</dbReference>